<dbReference type="OrthoDB" id="5953030at2759"/>
<gene>
    <name evidence="2" type="ORF">BpHYR1_012647</name>
</gene>
<evidence type="ECO:0000313" key="2">
    <source>
        <dbReference type="EMBL" id="RNA39572.1"/>
    </source>
</evidence>
<accession>A0A3M7SV53</accession>
<comment type="caution">
    <text evidence="2">The sequence shown here is derived from an EMBL/GenBank/DDBJ whole genome shotgun (WGS) entry which is preliminary data.</text>
</comment>
<dbReference type="EMBL" id="REGN01000739">
    <property type="protein sequence ID" value="RNA39572.1"/>
    <property type="molecule type" value="Genomic_DNA"/>
</dbReference>
<proteinExistence type="predicted"/>
<evidence type="ECO:0000313" key="3">
    <source>
        <dbReference type="Proteomes" id="UP000276133"/>
    </source>
</evidence>
<protein>
    <submittedName>
        <fullName evidence="2">Uncharacterized protein</fullName>
    </submittedName>
</protein>
<dbReference type="AlphaFoldDB" id="A0A3M7SV53"/>
<keyword evidence="3" id="KW-1185">Reference proteome</keyword>
<keyword evidence="1" id="KW-0812">Transmembrane</keyword>
<reference evidence="2 3" key="1">
    <citation type="journal article" date="2018" name="Sci. Rep.">
        <title>Genomic signatures of local adaptation to the degree of environmental predictability in rotifers.</title>
        <authorList>
            <person name="Franch-Gras L."/>
            <person name="Hahn C."/>
            <person name="Garcia-Roger E.M."/>
            <person name="Carmona M.J."/>
            <person name="Serra M."/>
            <person name="Gomez A."/>
        </authorList>
    </citation>
    <scope>NUCLEOTIDE SEQUENCE [LARGE SCALE GENOMIC DNA]</scope>
    <source>
        <strain evidence="2">HYR1</strain>
    </source>
</reference>
<name>A0A3M7SV53_BRAPC</name>
<organism evidence="2 3">
    <name type="scientific">Brachionus plicatilis</name>
    <name type="common">Marine rotifer</name>
    <name type="synonym">Brachionus muelleri</name>
    <dbReference type="NCBI Taxonomy" id="10195"/>
    <lineage>
        <taxon>Eukaryota</taxon>
        <taxon>Metazoa</taxon>
        <taxon>Spiralia</taxon>
        <taxon>Gnathifera</taxon>
        <taxon>Rotifera</taxon>
        <taxon>Eurotatoria</taxon>
        <taxon>Monogononta</taxon>
        <taxon>Pseudotrocha</taxon>
        <taxon>Ploima</taxon>
        <taxon>Brachionidae</taxon>
        <taxon>Brachionus</taxon>
    </lineage>
</organism>
<feature type="transmembrane region" description="Helical" evidence="1">
    <location>
        <begin position="53"/>
        <end position="70"/>
    </location>
</feature>
<dbReference type="Proteomes" id="UP000276133">
    <property type="component" value="Unassembled WGS sequence"/>
</dbReference>
<keyword evidence="1" id="KW-0472">Membrane</keyword>
<sequence length="171" mass="19798">MEVILYSRRSAALCMSVLLMDKLVAMLCLDLFQLTLGFHDPRGRSRKNSINDQKKNCICIILIFFIIFSFKDLICIEKVKFLGITLDSKLAFSPMLKYDIPSNIMHQEAFNKLKQLTASNGLFDLRKDISRSNHVAMIKNTNKKTDDQKNLYYFESKQAFDSIVISYSEVY</sequence>
<evidence type="ECO:0000256" key="1">
    <source>
        <dbReference type="SAM" id="Phobius"/>
    </source>
</evidence>
<keyword evidence="1" id="KW-1133">Transmembrane helix</keyword>